<proteinExistence type="predicted"/>
<evidence type="ECO:0000313" key="1">
    <source>
        <dbReference type="EMBL" id="BCS88584.1"/>
    </source>
</evidence>
<sequence>MKKFLLLLIVAGIIFVVSTKVTVFVIPPMGFVTKGKTVVIPRPDGMGFLENAESACEQTSGPENLLCQALVLKDVSTEAEVLVRFPYSSTLDSLSSELVDSAE</sequence>
<keyword evidence="2" id="KW-1185">Reference proteome</keyword>
<organism evidence="1 2">
    <name type="scientific">Pseudodesulfovibrio sediminis</name>
    <dbReference type="NCBI Taxonomy" id="2810563"/>
    <lineage>
        <taxon>Bacteria</taxon>
        <taxon>Pseudomonadati</taxon>
        <taxon>Thermodesulfobacteriota</taxon>
        <taxon>Desulfovibrionia</taxon>
        <taxon>Desulfovibrionales</taxon>
        <taxon>Desulfovibrionaceae</taxon>
    </lineage>
</organism>
<name>A0ABN6EU55_9BACT</name>
<reference evidence="1" key="1">
    <citation type="journal article" date="2022" name="Arch. Microbiol.">
        <title>Pseudodesulfovibrio sediminis sp. nov., a mesophilic and neutrophilic sulfate-reducing bacterium isolated from sediment of a brackish lake.</title>
        <authorList>
            <person name="Takahashi A."/>
            <person name="Kojima H."/>
            <person name="Watanabe M."/>
            <person name="Fukui M."/>
        </authorList>
    </citation>
    <scope>NUCLEOTIDE SEQUENCE</scope>
    <source>
        <strain evidence="1">SF6</strain>
    </source>
</reference>
<evidence type="ECO:0000313" key="2">
    <source>
        <dbReference type="Proteomes" id="UP001053296"/>
    </source>
</evidence>
<dbReference type="RefSeq" id="WP_229590579.1">
    <property type="nucleotide sequence ID" value="NZ_AP024485.1"/>
</dbReference>
<accession>A0ABN6EU55</accession>
<dbReference type="Proteomes" id="UP001053296">
    <property type="component" value="Chromosome"/>
</dbReference>
<protein>
    <submittedName>
        <fullName evidence="1">Uncharacterized protein</fullName>
    </submittedName>
</protein>
<gene>
    <name evidence="1" type="ORF">PSDVSF_18260</name>
</gene>
<dbReference type="EMBL" id="AP024485">
    <property type="protein sequence ID" value="BCS88584.1"/>
    <property type="molecule type" value="Genomic_DNA"/>
</dbReference>